<dbReference type="GO" id="GO:0006879">
    <property type="term" value="P:intracellular iron ion homeostasis"/>
    <property type="evidence" value="ECO:0007669"/>
    <property type="project" value="UniProtKB-KW"/>
</dbReference>
<evidence type="ECO:0000256" key="11">
    <source>
        <dbReference type="ARBA" id="ARBA00023128"/>
    </source>
</evidence>
<dbReference type="EMBL" id="KV454409">
    <property type="protein sequence ID" value="ODQ66036.1"/>
    <property type="molecule type" value="Genomic_DNA"/>
</dbReference>
<dbReference type="PROSITE" id="PS01344">
    <property type="entry name" value="FRATAXIN_1"/>
    <property type="match status" value="1"/>
</dbReference>
<dbReference type="PROSITE" id="PS50810">
    <property type="entry name" value="FRATAXIN_2"/>
    <property type="match status" value="1"/>
</dbReference>
<dbReference type="Gene3D" id="3.30.920.10">
    <property type="entry name" value="Frataxin/CyaY"/>
    <property type="match status" value="1"/>
</dbReference>
<organism evidence="13 14">
    <name type="scientific">Nadsonia fulvescens var. elongata DSM 6958</name>
    <dbReference type="NCBI Taxonomy" id="857566"/>
    <lineage>
        <taxon>Eukaryota</taxon>
        <taxon>Fungi</taxon>
        <taxon>Dikarya</taxon>
        <taxon>Ascomycota</taxon>
        <taxon>Saccharomycotina</taxon>
        <taxon>Dipodascomycetes</taxon>
        <taxon>Dipodascales</taxon>
        <taxon>Dipodascales incertae sedis</taxon>
        <taxon>Nadsonia</taxon>
    </lineage>
</organism>
<name>A0A1E3PKS5_9ASCO</name>
<keyword evidence="14" id="KW-1185">Reference proteome</keyword>
<feature type="non-terminal residue" evidence="13">
    <location>
        <position position="105"/>
    </location>
</feature>
<dbReference type="GO" id="GO:0034986">
    <property type="term" value="F:iron chaperone activity"/>
    <property type="evidence" value="ECO:0007669"/>
    <property type="project" value="EnsemblFungi"/>
</dbReference>
<dbReference type="GO" id="GO:0006979">
    <property type="term" value="P:response to oxidative stress"/>
    <property type="evidence" value="ECO:0007669"/>
    <property type="project" value="EnsemblFungi"/>
</dbReference>
<dbReference type="PANTHER" id="PTHR16821:SF2">
    <property type="entry name" value="FRATAXIN, MITOCHONDRIAL"/>
    <property type="match status" value="1"/>
</dbReference>
<evidence type="ECO:0000256" key="1">
    <source>
        <dbReference type="ARBA" id="ARBA00004173"/>
    </source>
</evidence>
<sequence>IDSVTIDEFHQKSDFALENMLDSFEELSEIFPEIDPELSQGVFTLELPPNGIYVINKQPPNKQIWMSSPISGPMRYDLVGNKWVSLRDGSSLEDTLMNEARDATG</sequence>
<feature type="non-terminal residue" evidence="13">
    <location>
        <position position="1"/>
    </location>
</feature>
<proteinExistence type="inferred from homology"/>
<dbReference type="SUPFAM" id="SSF55387">
    <property type="entry name" value="Frataxin/Nqo15-like"/>
    <property type="match status" value="1"/>
</dbReference>
<dbReference type="GO" id="GO:0004322">
    <property type="term" value="F:ferroxidase activity"/>
    <property type="evidence" value="ECO:0007669"/>
    <property type="project" value="UniProtKB-EC"/>
</dbReference>
<dbReference type="GO" id="GO:0051537">
    <property type="term" value="F:2 iron, 2 sulfur cluster binding"/>
    <property type="evidence" value="ECO:0007669"/>
    <property type="project" value="TreeGrafter"/>
</dbReference>
<dbReference type="GO" id="GO:0016226">
    <property type="term" value="P:iron-sulfur cluster assembly"/>
    <property type="evidence" value="ECO:0007669"/>
    <property type="project" value="EnsemblFungi"/>
</dbReference>
<dbReference type="GO" id="GO:0006826">
    <property type="term" value="P:iron ion transport"/>
    <property type="evidence" value="ECO:0007669"/>
    <property type="project" value="UniProtKB-KW"/>
</dbReference>
<accession>A0A1E3PKS5</accession>
<evidence type="ECO:0000313" key="13">
    <source>
        <dbReference type="EMBL" id="ODQ66036.1"/>
    </source>
</evidence>
<dbReference type="PANTHER" id="PTHR16821">
    <property type="entry name" value="FRATAXIN"/>
    <property type="match status" value="1"/>
</dbReference>
<dbReference type="GO" id="GO:0008199">
    <property type="term" value="F:ferric iron binding"/>
    <property type="evidence" value="ECO:0007669"/>
    <property type="project" value="InterPro"/>
</dbReference>
<dbReference type="AlphaFoldDB" id="A0A1E3PKS5"/>
<dbReference type="SMART" id="SM01219">
    <property type="entry name" value="Frataxin_Cyay"/>
    <property type="match status" value="1"/>
</dbReference>
<dbReference type="InterPro" id="IPR002908">
    <property type="entry name" value="Frataxin/CyaY"/>
</dbReference>
<dbReference type="GO" id="GO:0008198">
    <property type="term" value="F:ferrous iron binding"/>
    <property type="evidence" value="ECO:0007669"/>
    <property type="project" value="EnsemblFungi"/>
</dbReference>
<keyword evidence="10" id="KW-0406">Ion transport</keyword>
<keyword evidence="9" id="KW-0408">Iron</keyword>
<keyword evidence="5" id="KW-0813">Transport</keyword>
<reference evidence="13 14" key="1">
    <citation type="journal article" date="2016" name="Proc. Natl. Acad. Sci. U.S.A.">
        <title>Comparative genomics of biotechnologically important yeasts.</title>
        <authorList>
            <person name="Riley R."/>
            <person name="Haridas S."/>
            <person name="Wolfe K.H."/>
            <person name="Lopes M.R."/>
            <person name="Hittinger C.T."/>
            <person name="Goeker M."/>
            <person name="Salamov A.A."/>
            <person name="Wisecaver J.H."/>
            <person name="Long T.M."/>
            <person name="Calvey C.H."/>
            <person name="Aerts A.L."/>
            <person name="Barry K.W."/>
            <person name="Choi C."/>
            <person name="Clum A."/>
            <person name="Coughlan A.Y."/>
            <person name="Deshpande S."/>
            <person name="Douglass A.P."/>
            <person name="Hanson S.J."/>
            <person name="Klenk H.-P."/>
            <person name="LaButti K.M."/>
            <person name="Lapidus A."/>
            <person name="Lindquist E.A."/>
            <person name="Lipzen A.M."/>
            <person name="Meier-Kolthoff J.P."/>
            <person name="Ohm R.A."/>
            <person name="Otillar R.P."/>
            <person name="Pangilinan J.L."/>
            <person name="Peng Y."/>
            <person name="Rokas A."/>
            <person name="Rosa C.A."/>
            <person name="Scheuner C."/>
            <person name="Sibirny A.A."/>
            <person name="Slot J.C."/>
            <person name="Stielow J.B."/>
            <person name="Sun H."/>
            <person name="Kurtzman C.P."/>
            <person name="Blackwell M."/>
            <person name="Grigoriev I.V."/>
            <person name="Jeffries T.W."/>
        </authorList>
    </citation>
    <scope>NUCLEOTIDE SEQUENCE [LARGE SCALE GENOMIC DNA]</scope>
    <source>
        <strain evidence="13 14">DSM 6958</strain>
    </source>
</reference>
<dbReference type="EC" id="1.16.3.1" evidence="3"/>
<dbReference type="GO" id="GO:0042802">
    <property type="term" value="F:identical protein binding"/>
    <property type="evidence" value="ECO:0007669"/>
    <property type="project" value="EnsemblFungi"/>
</dbReference>
<dbReference type="NCBIfam" id="TIGR03421">
    <property type="entry name" value="FeS_CyaY"/>
    <property type="match status" value="1"/>
</dbReference>
<keyword evidence="7" id="KW-0809">Transit peptide</keyword>
<gene>
    <name evidence="13" type="ORF">NADFUDRAFT_6132</name>
</gene>
<comment type="similarity">
    <text evidence="2">Belongs to the frataxin family.</text>
</comment>
<evidence type="ECO:0000256" key="4">
    <source>
        <dbReference type="ARBA" id="ARBA00022434"/>
    </source>
</evidence>
<keyword evidence="4" id="KW-0409">Iron storage</keyword>
<dbReference type="GO" id="GO:0006749">
    <property type="term" value="P:glutathione metabolic process"/>
    <property type="evidence" value="ECO:0007669"/>
    <property type="project" value="EnsemblFungi"/>
</dbReference>
<dbReference type="STRING" id="857566.A0A1E3PKS5"/>
<evidence type="ECO:0000256" key="12">
    <source>
        <dbReference type="ARBA" id="ARBA00047990"/>
    </source>
</evidence>
<dbReference type="InterPro" id="IPR020895">
    <property type="entry name" value="Frataxin_CS"/>
</dbReference>
<keyword evidence="11" id="KW-0496">Mitochondrion</keyword>
<dbReference type="Pfam" id="PF01491">
    <property type="entry name" value="Frataxin_Cyay"/>
    <property type="match status" value="1"/>
</dbReference>
<evidence type="ECO:0000256" key="9">
    <source>
        <dbReference type="ARBA" id="ARBA00023004"/>
    </source>
</evidence>
<evidence type="ECO:0000256" key="10">
    <source>
        <dbReference type="ARBA" id="ARBA00023065"/>
    </source>
</evidence>
<dbReference type="InterPro" id="IPR017789">
    <property type="entry name" value="Frataxin"/>
</dbReference>
<evidence type="ECO:0000256" key="6">
    <source>
        <dbReference type="ARBA" id="ARBA00022496"/>
    </source>
</evidence>
<keyword evidence="6" id="KW-0410">Iron transport</keyword>
<evidence type="ECO:0000256" key="8">
    <source>
        <dbReference type="ARBA" id="ARBA00023002"/>
    </source>
</evidence>
<protein>
    <recommendedName>
        <fullName evidence="3">ferroxidase</fullName>
        <ecNumber evidence="3">1.16.3.1</ecNumber>
    </recommendedName>
</protein>
<comment type="subcellular location">
    <subcellularLocation>
        <location evidence="1">Mitochondrion</location>
    </subcellularLocation>
</comment>
<dbReference type="GO" id="GO:0005759">
    <property type="term" value="C:mitochondrial matrix"/>
    <property type="evidence" value="ECO:0007669"/>
    <property type="project" value="EnsemblFungi"/>
</dbReference>
<dbReference type="GO" id="GO:0006121">
    <property type="term" value="P:mitochondrial electron transport, succinate to ubiquinone"/>
    <property type="evidence" value="ECO:0007669"/>
    <property type="project" value="EnsemblFungi"/>
</dbReference>
<dbReference type="InterPro" id="IPR036524">
    <property type="entry name" value="Frataxin/CyaY_sf"/>
</dbReference>
<keyword evidence="8" id="KW-0560">Oxidoreductase</keyword>
<dbReference type="GO" id="GO:0010040">
    <property type="term" value="P:response to iron(II) ion"/>
    <property type="evidence" value="ECO:0007669"/>
    <property type="project" value="EnsemblFungi"/>
</dbReference>
<evidence type="ECO:0000313" key="14">
    <source>
        <dbReference type="Proteomes" id="UP000095009"/>
    </source>
</evidence>
<evidence type="ECO:0000256" key="3">
    <source>
        <dbReference type="ARBA" id="ARBA00013107"/>
    </source>
</evidence>
<evidence type="ECO:0000256" key="2">
    <source>
        <dbReference type="ARBA" id="ARBA00008183"/>
    </source>
</evidence>
<evidence type="ECO:0000256" key="5">
    <source>
        <dbReference type="ARBA" id="ARBA00022448"/>
    </source>
</evidence>
<comment type="catalytic activity">
    <reaction evidence="12">
        <text>4 Fe(2+) + O2 + 4 H(+) = 4 Fe(3+) + 2 H2O</text>
        <dbReference type="Rhea" id="RHEA:11148"/>
        <dbReference type="ChEBI" id="CHEBI:15377"/>
        <dbReference type="ChEBI" id="CHEBI:15378"/>
        <dbReference type="ChEBI" id="CHEBI:15379"/>
        <dbReference type="ChEBI" id="CHEBI:29033"/>
        <dbReference type="ChEBI" id="CHEBI:29034"/>
        <dbReference type="EC" id="1.16.3.1"/>
    </reaction>
</comment>
<evidence type="ECO:0000256" key="7">
    <source>
        <dbReference type="ARBA" id="ARBA00022946"/>
    </source>
</evidence>
<dbReference type="NCBIfam" id="TIGR03422">
    <property type="entry name" value="mito_frataxin"/>
    <property type="match status" value="1"/>
</dbReference>
<dbReference type="OrthoDB" id="1897642at2759"/>
<dbReference type="Proteomes" id="UP000095009">
    <property type="component" value="Unassembled WGS sequence"/>
</dbReference>